<proteinExistence type="predicted"/>
<reference evidence="2" key="1">
    <citation type="journal article" date="2022" name="bioRxiv">
        <title>Sequencing and chromosome-scale assembly of the giantPleurodeles waltlgenome.</title>
        <authorList>
            <person name="Brown T."/>
            <person name="Elewa A."/>
            <person name="Iarovenko S."/>
            <person name="Subramanian E."/>
            <person name="Araus A.J."/>
            <person name="Petzold A."/>
            <person name="Susuki M."/>
            <person name="Suzuki K.-i.T."/>
            <person name="Hayashi T."/>
            <person name="Toyoda A."/>
            <person name="Oliveira C."/>
            <person name="Osipova E."/>
            <person name="Leigh N.D."/>
            <person name="Simon A."/>
            <person name="Yun M.H."/>
        </authorList>
    </citation>
    <scope>NUCLEOTIDE SEQUENCE</scope>
    <source>
        <strain evidence="2">20211129_DDA</strain>
        <tissue evidence="2">Liver</tissue>
    </source>
</reference>
<feature type="compositionally biased region" description="Basic and acidic residues" evidence="1">
    <location>
        <begin position="32"/>
        <end position="57"/>
    </location>
</feature>
<evidence type="ECO:0000256" key="1">
    <source>
        <dbReference type="SAM" id="MobiDB-lite"/>
    </source>
</evidence>
<accession>A0AAV7KZG4</accession>
<evidence type="ECO:0000313" key="2">
    <source>
        <dbReference type="EMBL" id="KAJ1080780.1"/>
    </source>
</evidence>
<sequence length="90" mass="10752">MRRVWCIKSKKREEWRERQERGVGQKRGLGTKRGEGGSECGRDETEKGDRWASDTREEMDLGGLLNKERLQEEGKEKRVMERMEEKRKLK</sequence>
<dbReference type="EMBL" id="JANPWB010000016">
    <property type="protein sequence ID" value="KAJ1080780.1"/>
    <property type="molecule type" value="Genomic_DNA"/>
</dbReference>
<gene>
    <name evidence="2" type="ORF">NDU88_000971</name>
</gene>
<dbReference type="AlphaFoldDB" id="A0AAV7KZG4"/>
<name>A0AAV7KZG4_PLEWA</name>
<feature type="compositionally biased region" description="Basic and acidic residues" evidence="1">
    <location>
        <begin position="13"/>
        <end position="23"/>
    </location>
</feature>
<feature type="region of interest" description="Disordered" evidence="1">
    <location>
        <begin position="70"/>
        <end position="90"/>
    </location>
</feature>
<feature type="region of interest" description="Disordered" evidence="1">
    <location>
        <begin position="13"/>
        <end position="57"/>
    </location>
</feature>
<protein>
    <submittedName>
        <fullName evidence="2">Uncharacterized protein</fullName>
    </submittedName>
</protein>
<keyword evidence="3" id="KW-1185">Reference proteome</keyword>
<dbReference type="Proteomes" id="UP001066276">
    <property type="component" value="Chromosome 12"/>
</dbReference>
<organism evidence="2 3">
    <name type="scientific">Pleurodeles waltl</name>
    <name type="common">Iberian ribbed newt</name>
    <dbReference type="NCBI Taxonomy" id="8319"/>
    <lineage>
        <taxon>Eukaryota</taxon>
        <taxon>Metazoa</taxon>
        <taxon>Chordata</taxon>
        <taxon>Craniata</taxon>
        <taxon>Vertebrata</taxon>
        <taxon>Euteleostomi</taxon>
        <taxon>Amphibia</taxon>
        <taxon>Batrachia</taxon>
        <taxon>Caudata</taxon>
        <taxon>Salamandroidea</taxon>
        <taxon>Salamandridae</taxon>
        <taxon>Pleurodelinae</taxon>
        <taxon>Pleurodeles</taxon>
    </lineage>
</organism>
<evidence type="ECO:0000313" key="3">
    <source>
        <dbReference type="Proteomes" id="UP001066276"/>
    </source>
</evidence>
<comment type="caution">
    <text evidence="2">The sequence shown here is derived from an EMBL/GenBank/DDBJ whole genome shotgun (WGS) entry which is preliminary data.</text>
</comment>